<dbReference type="GO" id="GO:0007165">
    <property type="term" value="P:signal transduction"/>
    <property type="evidence" value="ECO:0007669"/>
    <property type="project" value="UniProtKB-ARBA"/>
</dbReference>
<dbReference type="InterPro" id="IPR011102">
    <property type="entry name" value="Sig_transdc_His_kinase_HWE"/>
</dbReference>
<organism evidence="14 15">
    <name type="scientific">Altererythrobacter xiamenensis</name>
    <dbReference type="NCBI Taxonomy" id="1316679"/>
    <lineage>
        <taxon>Bacteria</taxon>
        <taxon>Pseudomonadati</taxon>
        <taxon>Pseudomonadota</taxon>
        <taxon>Alphaproteobacteria</taxon>
        <taxon>Sphingomonadales</taxon>
        <taxon>Erythrobacteraceae</taxon>
        <taxon>Altererythrobacter</taxon>
    </lineage>
</organism>
<keyword evidence="4" id="KW-0597">Phosphoprotein</keyword>
<dbReference type="SMART" id="SM00911">
    <property type="entry name" value="HWE_HK"/>
    <property type="match status" value="1"/>
</dbReference>
<dbReference type="GO" id="GO:0005524">
    <property type="term" value="F:ATP binding"/>
    <property type="evidence" value="ECO:0007669"/>
    <property type="project" value="UniProtKB-KW"/>
</dbReference>
<dbReference type="PANTHER" id="PTHR41523:SF8">
    <property type="entry name" value="ETHYLENE RESPONSE SENSOR PROTEIN"/>
    <property type="match status" value="1"/>
</dbReference>
<sequence>MAIAAITALSVFSIENGENRREKGLLREVSQSVASSLDRRGNTSSSYLQAGAALFTTVDDVGPELFRRFVAELRLDSDYRGADGIGWAYAIDRDEVGEFESQIALQTASRYRVDVGESSSQPRLVPVTYLLPETERNRRALGYDMYSEPVRRAAMDEAERAVRPTASGQVVLVQEGAGSSPGFIIYMPVFRNSSQGRELKGFIYSPFNAQVFLESALELSTVRDMGIRLYDGAMAEENLIASHSPGTATGEVLVSEVQIANRQFLLAVESSKADALSPLSMATLLFGLSVAALLMLLARLQARQAREDLDRLAMFEEQNSIRNSLVRELNHRVKNTLANVLSIISLTRRRTDELNEFADGLEGRVRALSATHDLLTKSEWGTTLIGDVIDAEVAPYSTGSDSAVSLSGPAIELAPNDALSLGMAIHELATNAAKYGALSTPAGKVTIDWRMHTDKLAVVNWQESGGPPVSELRETGFGTELIEKIIAHELKHPVELDFPVEGVRCTLHVPVRARGEFQMRQKARLDG</sequence>
<evidence type="ECO:0000256" key="11">
    <source>
        <dbReference type="ARBA" id="ARBA00023136"/>
    </source>
</evidence>
<gene>
    <name evidence="14" type="ORF">SAMN06297468_1796</name>
</gene>
<dbReference type="AlphaFoldDB" id="A0A1Y6FA21"/>
<evidence type="ECO:0000256" key="5">
    <source>
        <dbReference type="ARBA" id="ARBA00022679"/>
    </source>
</evidence>
<evidence type="ECO:0000256" key="10">
    <source>
        <dbReference type="ARBA" id="ARBA00022989"/>
    </source>
</evidence>
<keyword evidence="9" id="KW-0067">ATP-binding</keyword>
<dbReference type="SMART" id="SM01079">
    <property type="entry name" value="CHASE"/>
    <property type="match status" value="1"/>
</dbReference>
<dbReference type="GO" id="GO:0016020">
    <property type="term" value="C:membrane"/>
    <property type="evidence" value="ECO:0007669"/>
    <property type="project" value="UniProtKB-SubCell"/>
</dbReference>
<keyword evidence="8 14" id="KW-0418">Kinase</keyword>
<dbReference type="Gene3D" id="3.30.565.10">
    <property type="entry name" value="Histidine kinase-like ATPase, C-terminal domain"/>
    <property type="match status" value="1"/>
</dbReference>
<accession>A0A1Y6FA21</accession>
<keyword evidence="7" id="KW-0547">Nucleotide-binding</keyword>
<comment type="catalytic activity">
    <reaction evidence="1">
        <text>ATP + protein L-histidine = ADP + protein N-phospho-L-histidine.</text>
        <dbReference type="EC" id="2.7.13.3"/>
    </reaction>
</comment>
<keyword evidence="15" id="KW-1185">Reference proteome</keyword>
<evidence type="ECO:0000256" key="6">
    <source>
        <dbReference type="ARBA" id="ARBA00022692"/>
    </source>
</evidence>
<evidence type="ECO:0000256" key="12">
    <source>
        <dbReference type="SAM" id="Phobius"/>
    </source>
</evidence>
<protein>
    <recommendedName>
        <fullName evidence="3">histidine kinase</fullName>
        <ecNumber evidence="3">2.7.13.3</ecNumber>
    </recommendedName>
</protein>
<name>A0A1Y6FA21_9SPHN</name>
<dbReference type="InterPro" id="IPR006189">
    <property type="entry name" value="CHASE_dom"/>
</dbReference>
<dbReference type="Pfam" id="PF07536">
    <property type="entry name" value="HWE_HK"/>
    <property type="match status" value="1"/>
</dbReference>
<keyword evidence="11 12" id="KW-0472">Membrane</keyword>
<dbReference type="GO" id="GO:0004673">
    <property type="term" value="F:protein histidine kinase activity"/>
    <property type="evidence" value="ECO:0007669"/>
    <property type="project" value="UniProtKB-EC"/>
</dbReference>
<evidence type="ECO:0000256" key="4">
    <source>
        <dbReference type="ARBA" id="ARBA00022553"/>
    </source>
</evidence>
<evidence type="ECO:0000256" key="7">
    <source>
        <dbReference type="ARBA" id="ARBA00022741"/>
    </source>
</evidence>
<evidence type="ECO:0000313" key="14">
    <source>
        <dbReference type="EMBL" id="SMQ69612.1"/>
    </source>
</evidence>
<evidence type="ECO:0000259" key="13">
    <source>
        <dbReference type="PROSITE" id="PS50839"/>
    </source>
</evidence>
<dbReference type="Gene3D" id="3.30.450.350">
    <property type="entry name" value="CHASE domain"/>
    <property type="match status" value="1"/>
</dbReference>
<dbReference type="Proteomes" id="UP000194420">
    <property type="component" value="Unassembled WGS sequence"/>
</dbReference>
<comment type="subcellular location">
    <subcellularLocation>
        <location evidence="2">Membrane</location>
    </subcellularLocation>
</comment>
<evidence type="ECO:0000313" key="15">
    <source>
        <dbReference type="Proteomes" id="UP000194420"/>
    </source>
</evidence>
<feature type="transmembrane region" description="Helical" evidence="12">
    <location>
        <begin position="279"/>
        <end position="298"/>
    </location>
</feature>
<evidence type="ECO:0000256" key="3">
    <source>
        <dbReference type="ARBA" id="ARBA00012438"/>
    </source>
</evidence>
<evidence type="ECO:0000256" key="9">
    <source>
        <dbReference type="ARBA" id="ARBA00022840"/>
    </source>
</evidence>
<reference evidence="15" key="1">
    <citation type="submission" date="2017-04" db="EMBL/GenBank/DDBJ databases">
        <authorList>
            <person name="Varghese N."/>
            <person name="Submissions S."/>
        </authorList>
    </citation>
    <scope>NUCLEOTIDE SEQUENCE [LARGE SCALE GENOMIC DNA]</scope>
</reference>
<evidence type="ECO:0000256" key="2">
    <source>
        <dbReference type="ARBA" id="ARBA00004370"/>
    </source>
</evidence>
<dbReference type="EC" id="2.7.13.3" evidence="3"/>
<keyword evidence="10 12" id="KW-1133">Transmembrane helix</keyword>
<feature type="domain" description="CHASE" evidence="13">
    <location>
        <begin position="126"/>
        <end position="232"/>
    </location>
</feature>
<evidence type="ECO:0000256" key="8">
    <source>
        <dbReference type="ARBA" id="ARBA00022777"/>
    </source>
</evidence>
<evidence type="ECO:0000256" key="1">
    <source>
        <dbReference type="ARBA" id="ARBA00000085"/>
    </source>
</evidence>
<dbReference type="EMBL" id="FXWG01000002">
    <property type="protein sequence ID" value="SMQ69612.1"/>
    <property type="molecule type" value="Genomic_DNA"/>
</dbReference>
<dbReference type="InterPro" id="IPR042240">
    <property type="entry name" value="CHASE_sf"/>
</dbReference>
<dbReference type="InterPro" id="IPR036890">
    <property type="entry name" value="HATPase_C_sf"/>
</dbReference>
<dbReference type="Pfam" id="PF03924">
    <property type="entry name" value="CHASE"/>
    <property type="match status" value="1"/>
</dbReference>
<dbReference type="PANTHER" id="PTHR41523">
    <property type="entry name" value="TWO-COMPONENT SYSTEM SENSOR PROTEIN"/>
    <property type="match status" value="1"/>
</dbReference>
<keyword evidence="5" id="KW-0808">Transferase</keyword>
<keyword evidence="6 12" id="KW-0812">Transmembrane</keyword>
<dbReference type="PROSITE" id="PS50839">
    <property type="entry name" value="CHASE"/>
    <property type="match status" value="1"/>
</dbReference>
<proteinExistence type="predicted"/>